<keyword evidence="7" id="KW-0378">Hydrolase</keyword>
<keyword evidence="6" id="KW-0106">Calcium</keyword>
<dbReference type="Gene3D" id="3.50.30.30">
    <property type="match status" value="1"/>
</dbReference>
<keyword evidence="6" id="KW-0479">Metal-binding</keyword>
<feature type="active site" evidence="5">
    <location>
        <position position="467"/>
    </location>
</feature>
<dbReference type="AlphaFoldDB" id="A0A833WL00"/>
<keyword evidence="11" id="KW-1185">Reference proteome</keyword>
<evidence type="ECO:0000256" key="4">
    <source>
        <dbReference type="ARBA" id="ARBA00023180"/>
    </source>
</evidence>
<dbReference type="PANTHER" id="PTHR45679">
    <property type="entry name" value="ER DEGRADATION-ENHANCING ALPHA-MANNOSIDASE-LIKE PROTEIN 2"/>
    <property type="match status" value="1"/>
</dbReference>
<evidence type="ECO:0000259" key="8">
    <source>
        <dbReference type="Pfam" id="PF02225"/>
    </source>
</evidence>
<feature type="active site" description="Proton donor" evidence="5">
    <location>
        <position position="326"/>
    </location>
</feature>
<dbReference type="SUPFAM" id="SSF48225">
    <property type="entry name" value="Seven-hairpin glycosidases"/>
    <property type="match status" value="1"/>
</dbReference>
<dbReference type="InterPro" id="IPR012913">
    <property type="entry name" value="OS9-like_dom"/>
</dbReference>
<evidence type="ECO:0000256" key="1">
    <source>
        <dbReference type="ARBA" id="ARBA00004240"/>
    </source>
</evidence>
<dbReference type="GO" id="GO:0016020">
    <property type="term" value="C:membrane"/>
    <property type="evidence" value="ECO:0007669"/>
    <property type="project" value="InterPro"/>
</dbReference>
<accession>A0A833WL00</accession>
<reference evidence="10" key="1">
    <citation type="submission" date="2020-04" db="EMBL/GenBank/DDBJ databases">
        <title>Hybrid Assembly of Korean Phytophthora infestans isolates.</title>
        <authorList>
            <person name="Prokchorchik M."/>
            <person name="Lee Y."/>
            <person name="Seo J."/>
            <person name="Cho J.-H."/>
            <person name="Park Y.-E."/>
            <person name="Jang D.-C."/>
            <person name="Im J.-S."/>
            <person name="Choi J.-G."/>
            <person name="Park H.-J."/>
            <person name="Lee G.-B."/>
            <person name="Lee Y.-G."/>
            <person name="Hong S.-Y."/>
            <person name="Cho K."/>
            <person name="Sohn K.H."/>
        </authorList>
    </citation>
    <scope>NUCLEOTIDE SEQUENCE</scope>
    <source>
        <strain evidence="10">KR_1_A1</strain>
    </source>
</reference>
<dbReference type="Gene3D" id="2.70.130.10">
    <property type="entry name" value="Mannose-6-phosphate receptor binding domain"/>
    <property type="match status" value="1"/>
</dbReference>
<comment type="caution">
    <text evidence="10">The sequence shown here is derived from an EMBL/GenBank/DDBJ whole genome shotgun (WGS) entry which is preliminary data.</text>
</comment>
<dbReference type="InterPro" id="IPR044674">
    <property type="entry name" value="EDEM1/2/3"/>
</dbReference>
<evidence type="ECO:0000256" key="5">
    <source>
        <dbReference type="PIRSR" id="PIRSR601382-1"/>
    </source>
</evidence>
<dbReference type="GO" id="GO:0044322">
    <property type="term" value="C:endoplasmic reticulum quality control compartment"/>
    <property type="evidence" value="ECO:0007669"/>
    <property type="project" value="GOC"/>
</dbReference>
<feature type="active site" evidence="5">
    <location>
        <position position="590"/>
    </location>
</feature>
<dbReference type="GO" id="GO:0005509">
    <property type="term" value="F:calcium ion binding"/>
    <property type="evidence" value="ECO:0007669"/>
    <property type="project" value="InterPro"/>
</dbReference>
<evidence type="ECO:0000256" key="6">
    <source>
        <dbReference type="PIRSR" id="PIRSR601382-2"/>
    </source>
</evidence>
<proteinExistence type="inferred from homology"/>
<dbReference type="EMBL" id="WSZM01000151">
    <property type="protein sequence ID" value="KAF4040175.1"/>
    <property type="molecule type" value="Genomic_DNA"/>
</dbReference>
<dbReference type="InterPro" id="IPR046450">
    <property type="entry name" value="PA_dom_sf"/>
</dbReference>
<organism evidence="10 11">
    <name type="scientific">Phytophthora infestans</name>
    <name type="common">Potato late blight agent</name>
    <name type="synonym">Botrytis infestans</name>
    <dbReference type="NCBI Taxonomy" id="4787"/>
    <lineage>
        <taxon>Eukaryota</taxon>
        <taxon>Sar</taxon>
        <taxon>Stramenopiles</taxon>
        <taxon>Oomycota</taxon>
        <taxon>Peronosporomycetes</taxon>
        <taxon>Peronosporales</taxon>
        <taxon>Peronosporaceae</taxon>
        <taxon>Phytophthora</taxon>
    </lineage>
</organism>
<sequence length="1207" mass="134491">MLPRQPRPGRLDALLHSPQSSSIAVIKHAYTCVFLLSIALLFVSSNAAQAESQARDAVSKLSHYNGLHTLSGASYRAFKNRLKRQMRGEKCLRYHVAGTWWHYEWCFDRHVRQFHPLPKGENTKENSIMLGVFNPQKPEPLRVLAVDNLARLADPDRMGYMAHQRYNSGDFCEAREARRSVKLQVKCCALHDNETYVDSVDEKAPCDYEMNVCSPVACGLMQRDQFVLTAPTSMEEDERKALTKTVRDMFYHAYNGYLTHAFPQDDLLPLSCKGGEFELGRLPMLTLIDTLDTLALLQDATEFRRAVGLVVENADFDLDTEVSVFETTIRMLGGLLSAHLFAVNTQLKLYPDGDYDDALLRLAVDLGDRLMPAFDTVTGIPYGTVNLKYGVPKGETPIASTAGAGSLSVEFTMLSVLTGEPRYATASRGAVRALFQRRSKLGLLGKHINTKTGEWTETSSGPGSNSDSFYEYLMKMYELFGDREALEMFAQVYPAVLVHNKHGDWYTDVSMYTGCHHHSGSSAIIFESLASFWPGMQVAAGDLQVAAESMNAFYRVWRDYGFLSEQFNVGDWKPVKSRGGGGARYPLRPELIESTFYMHEATNDSSWLRAGAHVVHSLQKYTKTSCGYASIADVESKKQEDLMPSFFLSETCKYLYLLFNTTHFFRQGNYVMTTEAHPLPILPTKLVEPILRASDASSDVLNHNRYSPDRVMQCRVPKFYDLVDYSIHYEGKVVARTSRCVPPAPSPAKLLKASKAVAEKLAAASTETSSLSDIEKIAMAASDNAKPTTTKEKKSDTGSVTSDVLQEWLPSLQKKLQTIGGKNFDNMWLEKLLEESSATSKKQPVSEQGGQAVQYLYGGNQLGEFRVEQLPGSVRVTREETGDWIEASGVHDANHMIVGLGFNDGSDGDAGADSYTFDEPTSDKIHVEQGDDYQPPFMAWNYVYKVNEDLTLPMDQRCSLRVQVGYTPYPGELQHNPHEAKGKPNVWLTVPCVGAGFGVTSTFKASRAFPHSELVLADPFDACSDVSNLTEEHVRGKIVLVVRGECFFEKKARNAAHWGAAGVIVVNTEDDDLVMVMGGLEENSEEAIDEPLDIPVVMVPQRLGEWLETRLAKTEASSLSPVKVSIELTIRHHDGNTDMTRRRPRGIHGDGSFPRVDGRANNMKIYGPLWGIELITISSSKEKTQEQEEYQQESFTIAVIGTPPWQH</sequence>
<protein>
    <recommendedName>
        <fullName evidence="7">alpha-1,2-Mannosidase</fullName>
        <ecNumber evidence="7">3.2.1.-</ecNumber>
    </recommendedName>
</protein>
<dbReference type="Pfam" id="PF01532">
    <property type="entry name" value="Glyco_hydro_47"/>
    <property type="match status" value="1"/>
</dbReference>
<dbReference type="Pfam" id="PF07915">
    <property type="entry name" value="PRKCSH"/>
    <property type="match status" value="1"/>
</dbReference>
<dbReference type="SUPFAM" id="SSF52025">
    <property type="entry name" value="PA domain"/>
    <property type="match status" value="1"/>
</dbReference>
<evidence type="ECO:0000256" key="7">
    <source>
        <dbReference type="RuleBase" id="RU361193"/>
    </source>
</evidence>
<dbReference type="Proteomes" id="UP000602510">
    <property type="component" value="Unassembled WGS sequence"/>
</dbReference>
<keyword evidence="3" id="KW-0256">Endoplasmic reticulum</keyword>
<dbReference type="GO" id="GO:1904380">
    <property type="term" value="P:endoplasmic reticulum mannose trimming"/>
    <property type="evidence" value="ECO:0007669"/>
    <property type="project" value="InterPro"/>
</dbReference>
<dbReference type="InterPro" id="IPR003137">
    <property type="entry name" value="PA_domain"/>
</dbReference>
<evidence type="ECO:0000256" key="2">
    <source>
        <dbReference type="ARBA" id="ARBA00007658"/>
    </source>
</evidence>
<dbReference type="GO" id="GO:0006508">
    <property type="term" value="P:proteolysis"/>
    <property type="evidence" value="ECO:0007669"/>
    <property type="project" value="UniProtKB-KW"/>
</dbReference>
<evidence type="ECO:0000256" key="3">
    <source>
        <dbReference type="ARBA" id="ARBA00022824"/>
    </source>
</evidence>
<dbReference type="InterPro" id="IPR009011">
    <property type="entry name" value="Man6P_isomerase_rcpt-bd_dom_sf"/>
</dbReference>
<evidence type="ECO:0000313" key="10">
    <source>
        <dbReference type="EMBL" id="KAF4040175.1"/>
    </source>
</evidence>
<evidence type="ECO:0000259" key="9">
    <source>
        <dbReference type="Pfam" id="PF07915"/>
    </source>
</evidence>
<gene>
    <name evidence="10" type="ORF">GN244_ATG07604</name>
</gene>
<comment type="subcellular location">
    <subcellularLocation>
        <location evidence="1">Endoplasmic reticulum</location>
    </subcellularLocation>
</comment>
<name>A0A833WL00_PHYIN</name>
<keyword evidence="7" id="KW-0326">Glycosidase</keyword>
<feature type="domain" description="Protein OS9-like" evidence="9">
    <location>
        <begin position="90"/>
        <end position="172"/>
    </location>
</feature>
<keyword evidence="4" id="KW-0325">Glycoprotein</keyword>
<dbReference type="GO" id="GO:0004571">
    <property type="term" value="F:mannosyl-oligosaccharide 1,2-alpha-mannosidase activity"/>
    <property type="evidence" value="ECO:0007669"/>
    <property type="project" value="InterPro"/>
</dbReference>
<comment type="similarity">
    <text evidence="2 7">Belongs to the glycosyl hydrolase 47 family.</text>
</comment>
<evidence type="ECO:0000313" key="11">
    <source>
        <dbReference type="Proteomes" id="UP000602510"/>
    </source>
</evidence>
<dbReference type="Gene3D" id="1.50.10.10">
    <property type="match status" value="1"/>
</dbReference>
<dbReference type="InterPro" id="IPR001382">
    <property type="entry name" value="Glyco_hydro_47"/>
</dbReference>
<dbReference type="PRINTS" id="PR00747">
    <property type="entry name" value="GLYHDRLASE47"/>
</dbReference>
<feature type="domain" description="PA" evidence="8">
    <location>
        <begin position="1013"/>
        <end position="1107"/>
    </location>
</feature>
<dbReference type="CDD" id="cd04818">
    <property type="entry name" value="PA_subtilisin_1"/>
    <property type="match status" value="1"/>
</dbReference>
<feature type="binding site" evidence="6">
    <location>
        <position position="674"/>
    </location>
    <ligand>
        <name>Ca(2+)</name>
        <dbReference type="ChEBI" id="CHEBI:29108"/>
    </ligand>
</feature>
<dbReference type="EC" id="3.2.1.-" evidence="7"/>
<keyword evidence="10" id="KW-0645">Protease</keyword>
<dbReference type="GO" id="GO:0008233">
    <property type="term" value="F:peptidase activity"/>
    <property type="evidence" value="ECO:0007669"/>
    <property type="project" value="UniProtKB-KW"/>
</dbReference>
<dbReference type="InterPro" id="IPR012341">
    <property type="entry name" value="6hp_glycosidase-like_sf"/>
</dbReference>
<dbReference type="GO" id="GO:0005975">
    <property type="term" value="P:carbohydrate metabolic process"/>
    <property type="evidence" value="ECO:0007669"/>
    <property type="project" value="InterPro"/>
</dbReference>
<comment type="cofactor">
    <cofactor evidence="6">
        <name>Ca(2+)</name>
        <dbReference type="ChEBI" id="CHEBI:29108"/>
    </cofactor>
</comment>
<dbReference type="PANTHER" id="PTHR45679:SF6">
    <property type="entry name" value="ER DEGRADATION-ENHANCING ALPHA-MANNOSIDASE-LIKE PROTEIN 2"/>
    <property type="match status" value="1"/>
</dbReference>
<dbReference type="InterPro" id="IPR036026">
    <property type="entry name" value="Seven-hairpin_glycosidases"/>
</dbReference>
<dbReference type="Pfam" id="PF02225">
    <property type="entry name" value="PA"/>
    <property type="match status" value="1"/>
</dbReference>
<feature type="active site" description="Proton donor" evidence="5">
    <location>
        <position position="565"/>
    </location>
</feature>